<evidence type="ECO:0000313" key="2">
    <source>
        <dbReference type="Proteomes" id="UP000298021"/>
    </source>
</evidence>
<sequence>MKKTPKLKSYRPLVTENFIWDFPSRLNLKTISEFLNEDIDPTTEYISNTAKVTMQNTGVYWFIQQKNTDKICASVSLSDPDFTKQTAALMVTFKDLTDAQKDEIAQRLLVLLKDQLDLKEIEINELDHIIQEKFTNNGYTIFNKKTLKRS</sequence>
<dbReference type="RefSeq" id="WP_135374611.1">
    <property type="nucleotide sequence ID" value="NZ_RKLY01000048.1"/>
</dbReference>
<keyword evidence="2" id="KW-1185">Reference proteome</keyword>
<evidence type="ECO:0000313" key="1">
    <source>
        <dbReference type="EMBL" id="TGD21032.1"/>
    </source>
</evidence>
<dbReference type="OrthoDB" id="2292496at2"/>
<name>A0A4Z0JE48_9LACO</name>
<proteinExistence type="predicted"/>
<dbReference type="Proteomes" id="UP000298021">
    <property type="component" value="Unassembled WGS sequence"/>
</dbReference>
<accession>A0A4Z0JE48</accession>
<organism evidence="1 2">
    <name type="scientific">Companilactobacillus suantsaicola</name>
    <dbReference type="NCBI Taxonomy" id="2487723"/>
    <lineage>
        <taxon>Bacteria</taxon>
        <taxon>Bacillati</taxon>
        <taxon>Bacillota</taxon>
        <taxon>Bacilli</taxon>
        <taxon>Lactobacillales</taxon>
        <taxon>Lactobacillaceae</taxon>
        <taxon>Companilactobacillus</taxon>
    </lineage>
</organism>
<dbReference type="EMBL" id="RKLY01000048">
    <property type="protein sequence ID" value="TGD21032.1"/>
    <property type="molecule type" value="Genomic_DNA"/>
</dbReference>
<protein>
    <submittedName>
        <fullName evidence="1">Uncharacterized protein</fullName>
    </submittedName>
</protein>
<comment type="caution">
    <text evidence="1">The sequence shown here is derived from an EMBL/GenBank/DDBJ whole genome shotgun (WGS) entry which is preliminary data.</text>
</comment>
<reference evidence="1 2" key="1">
    <citation type="submission" date="2018-10" db="EMBL/GenBank/DDBJ databases">
        <title>Lactobacillus sp. R7 and Lactobacillus sp. R19 isolated from fermented mustard green product of Taiwan.</title>
        <authorList>
            <person name="Lin S.-T."/>
        </authorList>
    </citation>
    <scope>NUCLEOTIDE SEQUENCE [LARGE SCALE GENOMIC DNA]</scope>
    <source>
        <strain evidence="1 2">BCRC 81127</strain>
    </source>
</reference>
<dbReference type="AlphaFoldDB" id="A0A4Z0JE48"/>
<gene>
    <name evidence="1" type="ORF">EGT49_12105</name>
</gene>